<evidence type="ECO:0000256" key="4">
    <source>
        <dbReference type="ARBA" id="ARBA00023136"/>
    </source>
</evidence>
<dbReference type="InterPro" id="IPR010817">
    <property type="entry name" value="HemY_N"/>
</dbReference>
<sequence length="368" mass="40899">MIRAILAFALVAAALAAGHLLIDEKGYVLIAFNNTTIEGTIVAFVIMFVLSFIALWLVLKLLKTLLRMYGKTTGFWRGKKALKAQQVWQQGLWASINDDSAVVQSTFNKGQAPEEWQDAQQALLAKAALQQGDKAQALAHLQNISDAAQSKVPKLWLDANQNEQALALLDAPMAEKKPTQAAVSSYLAGLLQAEKHAELATAINQHYKRLDWTQAQWQAFMARWFTANAEQAIGQFEQLPKALKVQSEALYMQSQASAGQWQNLLPTLQKWLKKGQYQAFADVVVHAKNPDVKLRTSLQDALKKHPEQPQLLFAMGCLANAAGEYELAAKVFDNCQLTELDKAHLKPVLNSYEQTQQFQKAYLLLAAK</sequence>
<protein>
    <submittedName>
        <fullName evidence="7">HemY</fullName>
    </submittedName>
</protein>
<feature type="transmembrane region" description="Helical" evidence="5">
    <location>
        <begin position="40"/>
        <end position="59"/>
    </location>
</feature>
<evidence type="ECO:0000256" key="5">
    <source>
        <dbReference type="SAM" id="Phobius"/>
    </source>
</evidence>
<dbReference type="GO" id="GO:0016020">
    <property type="term" value="C:membrane"/>
    <property type="evidence" value="ECO:0007669"/>
    <property type="project" value="UniProtKB-SubCell"/>
</dbReference>
<feature type="domain" description="HemY N-terminal" evidence="6">
    <location>
        <begin position="26"/>
        <end position="132"/>
    </location>
</feature>
<evidence type="ECO:0000313" key="7">
    <source>
        <dbReference type="EMBL" id="ALO40589.1"/>
    </source>
</evidence>
<gene>
    <name evidence="7" type="ORF">PP2015_60</name>
</gene>
<dbReference type="Pfam" id="PF07219">
    <property type="entry name" value="HemY_N"/>
    <property type="match status" value="1"/>
</dbReference>
<evidence type="ECO:0000313" key="8">
    <source>
        <dbReference type="Proteomes" id="UP000061457"/>
    </source>
</evidence>
<dbReference type="PATRIC" id="fig|161398.10.peg.61"/>
<name>A0A0S2JX72_9GAMM</name>
<dbReference type="OrthoDB" id="5599218at2"/>
<dbReference type="RefSeq" id="WP_058028372.1">
    <property type="nucleotide sequence ID" value="NZ_CP013187.1"/>
</dbReference>
<dbReference type="Proteomes" id="UP000061457">
    <property type="component" value="Chromosome I"/>
</dbReference>
<dbReference type="STRING" id="161398.PP2015_60"/>
<keyword evidence="3 5" id="KW-1133">Transmembrane helix</keyword>
<evidence type="ECO:0000256" key="1">
    <source>
        <dbReference type="ARBA" id="ARBA00004370"/>
    </source>
</evidence>
<evidence type="ECO:0000259" key="6">
    <source>
        <dbReference type="Pfam" id="PF07219"/>
    </source>
</evidence>
<dbReference type="KEGG" id="pphe:PP2015_60"/>
<organism evidence="7 8">
    <name type="scientific">Pseudoalteromonas phenolica</name>
    <dbReference type="NCBI Taxonomy" id="161398"/>
    <lineage>
        <taxon>Bacteria</taxon>
        <taxon>Pseudomonadati</taxon>
        <taxon>Pseudomonadota</taxon>
        <taxon>Gammaproteobacteria</taxon>
        <taxon>Alteromonadales</taxon>
        <taxon>Pseudoalteromonadaceae</taxon>
        <taxon>Pseudoalteromonas</taxon>
    </lineage>
</organism>
<evidence type="ECO:0000256" key="3">
    <source>
        <dbReference type="ARBA" id="ARBA00022989"/>
    </source>
</evidence>
<reference evidence="7 8" key="1">
    <citation type="submission" date="2015-11" db="EMBL/GenBank/DDBJ databases">
        <authorList>
            <person name="Zhang Y."/>
            <person name="Guo Z."/>
        </authorList>
    </citation>
    <scope>NUCLEOTIDE SEQUENCE [LARGE SCALE GENOMIC DNA]</scope>
    <source>
        <strain evidence="7 8">KCTC 12086</strain>
    </source>
</reference>
<keyword evidence="4 5" id="KW-0472">Membrane</keyword>
<keyword evidence="2 5" id="KW-0812">Transmembrane</keyword>
<accession>A0A0S2JX72</accession>
<proteinExistence type="predicted"/>
<comment type="subcellular location">
    <subcellularLocation>
        <location evidence="1">Membrane</location>
    </subcellularLocation>
</comment>
<dbReference type="EMBL" id="CP013187">
    <property type="protein sequence ID" value="ALO40589.1"/>
    <property type="molecule type" value="Genomic_DNA"/>
</dbReference>
<evidence type="ECO:0000256" key="2">
    <source>
        <dbReference type="ARBA" id="ARBA00022692"/>
    </source>
</evidence>
<dbReference type="AlphaFoldDB" id="A0A0S2JX72"/>
<keyword evidence="8" id="KW-1185">Reference proteome</keyword>